<dbReference type="SUPFAM" id="SSF52540">
    <property type="entry name" value="P-loop containing nucleoside triphosphate hydrolases"/>
    <property type="match status" value="1"/>
</dbReference>
<accession>A0A4R2EQF8</accession>
<dbReference type="HAMAP" id="MF_02040">
    <property type="entry name" value="Mrp_NBP35"/>
    <property type="match status" value="1"/>
</dbReference>
<evidence type="ECO:0000256" key="2">
    <source>
        <dbReference type="ARBA" id="ARBA00022741"/>
    </source>
</evidence>
<dbReference type="CDD" id="cd02037">
    <property type="entry name" value="Mrp_NBP35"/>
    <property type="match status" value="1"/>
</dbReference>
<keyword evidence="4 6" id="KW-0408">Iron</keyword>
<dbReference type="InterPro" id="IPR034904">
    <property type="entry name" value="FSCA_dom_sf"/>
</dbReference>
<dbReference type="RefSeq" id="WP_131838876.1">
    <property type="nucleotide sequence ID" value="NZ_SLWB01000005.1"/>
</dbReference>
<dbReference type="GO" id="GO:0016887">
    <property type="term" value="F:ATP hydrolysis activity"/>
    <property type="evidence" value="ECO:0007669"/>
    <property type="project" value="UniProtKB-UniRule"/>
</dbReference>
<evidence type="ECO:0000256" key="4">
    <source>
        <dbReference type="ARBA" id="ARBA00023004"/>
    </source>
</evidence>
<keyword evidence="6" id="KW-0378">Hydrolase</keyword>
<comment type="similarity">
    <text evidence="6">Belongs to the Mrp/NBP35 ATP-binding proteins family.</text>
</comment>
<comment type="subunit">
    <text evidence="6">Homodimer.</text>
</comment>
<organism evidence="8 9">
    <name type="scientific">Acetobacteroides hydrogenigenes</name>
    <dbReference type="NCBI Taxonomy" id="979970"/>
    <lineage>
        <taxon>Bacteria</taxon>
        <taxon>Pseudomonadati</taxon>
        <taxon>Bacteroidota</taxon>
        <taxon>Bacteroidia</taxon>
        <taxon>Bacteroidales</taxon>
        <taxon>Rikenellaceae</taxon>
        <taxon>Acetobacteroides</taxon>
    </lineage>
</organism>
<dbReference type="Gene3D" id="3.40.50.300">
    <property type="entry name" value="P-loop containing nucleotide triphosphate hydrolases"/>
    <property type="match status" value="1"/>
</dbReference>
<evidence type="ECO:0000313" key="9">
    <source>
        <dbReference type="Proteomes" id="UP000294830"/>
    </source>
</evidence>
<dbReference type="Proteomes" id="UP000294830">
    <property type="component" value="Unassembled WGS sequence"/>
</dbReference>
<dbReference type="OrthoDB" id="9809679at2"/>
<dbReference type="Pfam" id="PF01883">
    <property type="entry name" value="FeS_assembly_P"/>
    <property type="match status" value="1"/>
</dbReference>
<dbReference type="GO" id="GO:0016226">
    <property type="term" value="P:iron-sulfur cluster assembly"/>
    <property type="evidence" value="ECO:0007669"/>
    <property type="project" value="InterPro"/>
</dbReference>
<evidence type="ECO:0000259" key="7">
    <source>
        <dbReference type="Pfam" id="PF01883"/>
    </source>
</evidence>
<evidence type="ECO:0000313" key="8">
    <source>
        <dbReference type="EMBL" id="TCN68854.1"/>
    </source>
</evidence>
<keyword evidence="3 6" id="KW-0067">ATP-binding</keyword>
<dbReference type="GO" id="GO:0046872">
    <property type="term" value="F:metal ion binding"/>
    <property type="evidence" value="ECO:0007669"/>
    <property type="project" value="UniProtKB-KW"/>
</dbReference>
<dbReference type="GO" id="GO:0005524">
    <property type="term" value="F:ATP binding"/>
    <property type="evidence" value="ECO:0007669"/>
    <property type="project" value="UniProtKB-UniRule"/>
</dbReference>
<dbReference type="InterPro" id="IPR027417">
    <property type="entry name" value="P-loop_NTPase"/>
</dbReference>
<dbReference type="PANTHER" id="PTHR42961:SF2">
    <property type="entry name" value="IRON-SULFUR PROTEIN NUBPL"/>
    <property type="match status" value="1"/>
</dbReference>
<dbReference type="SUPFAM" id="SSF117916">
    <property type="entry name" value="Fe-S cluster assembly (FSCA) domain-like"/>
    <property type="match status" value="1"/>
</dbReference>
<dbReference type="AlphaFoldDB" id="A0A4R2EQF8"/>
<dbReference type="InterPro" id="IPR033756">
    <property type="entry name" value="YlxH/NBP35"/>
</dbReference>
<evidence type="ECO:0000256" key="5">
    <source>
        <dbReference type="ARBA" id="ARBA00023014"/>
    </source>
</evidence>
<dbReference type="InterPro" id="IPR044304">
    <property type="entry name" value="NUBPL-like"/>
</dbReference>
<feature type="domain" description="MIP18 family-like" evidence="7">
    <location>
        <begin position="6"/>
        <end position="68"/>
    </location>
</feature>
<reference evidence="8 9" key="1">
    <citation type="submission" date="2019-03" db="EMBL/GenBank/DDBJ databases">
        <title>Genomic Encyclopedia of Archaeal and Bacterial Type Strains, Phase II (KMG-II): from individual species to whole genera.</title>
        <authorList>
            <person name="Goeker M."/>
        </authorList>
    </citation>
    <scope>NUCLEOTIDE SEQUENCE [LARGE SCALE GENOMIC DNA]</scope>
    <source>
        <strain evidence="8 9">RL-C</strain>
    </source>
</reference>
<evidence type="ECO:0000256" key="1">
    <source>
        <dbReference type="ARBA" id="ARBA00022723"/>
    </source>
</evidence>
<dbReference type="GO" id="GO:0140663">
    <property type="term" value="F:ATP-dependent FeS chaperone activity"/>
    <property type="evidence" value="ECO:0007669"/>
    <property type="project" value="InterPro"/>
</dbReference>
<dbReference type="FunFam" id="3.40.50.300:FF:001119">
    <property type="entry name" value="Iron-sulfur cluster carrier protein"/>
    <property type="match status" value="1"/>
</dbReference>
<comment type="function">
    <text evidence="6">Binds and transfers iron-sulfur (Fe-S) clusters to target apoproteins. Can hydrolyze ATP.</text>
</comment>
<gene>
    <name evidence="8" type="ORF">CLV25_10556</name>
</gene>
<dbReference type="PANTHER" id="PTHR42961">
    <property type="entry name" value="IRON-SULFUR PROTEIN NUBPL"/>
    <property type="match status" value="1"/>
</dbReference>
<dbReference type="Gene3D" id="3.30.300.130">
    <property type="entry name" value="Fe-S cluster assembly (FSCA)"/>
    <property type="match status" value="1"/>
</dbReference>
<keyword evidence="9" id="KW-1185">Reference proteome</keyword>
<comment type="caution">
    <text evidence="8">The sequence shown here is derived from an EMBL/GenBank/DDBJ whole genome shotgun (WGS) entry which is preliminary data.</text>
</comment>
<dbReference type="GO" id="GO:0051539">
    <property type="term" value="F:4 iron, 4 sulfur cluster binding"/>
    <property type="evidence" value="ECO:0007669"/>
    <property type="project" value="TreeGrafter"/>
</dbReference>
<dbReference type="InterPro" id="IPR019591">
    <property type="entry name" value="Mrp/NBP35_ATP-bd"/>
</dbReference>
<sequence>MNIDNQVVEKVLSQVIHPDSGQSIVALGMVENIRIEDHDIKFTLAFKKARDPFAASIKRACETAIEQAFPSFTIKGNILELVKETEPKKKAEKKVLDTLSGIKHRIAIASGKGGVGKSTVTSNLAVTLAKMGYKVGLIDADIYGPSMPKMFGLEGAMPIMVEVDGQELIEPVEKFGVKVISVGFFVKLEDALVWRGPMATNALRQIIQQVNWGELDFLLFDLPPGTGDVHITLSTEFRPDGVIVVGTPQEVALADVVKGIKMFTGANLNIPILGIVENMAWFTPAELPENKYYIFGKDGCKNLAQKYDLPLLGQIPIVQSVCEGGDSGTPSSLSNPIVSDTFEQIAHGVVAELSKISS</sequence>
<protein>
    <recommendedName>
        <fullName evidence="6">Iron-sulfur cluster carrier protein</fullName>
    </recommendedName>
</protein>
<keyword evidence="1 6" id="KW-0479">Metal-binding</keyword>
<name>A0A4R2EQF8_9BACT</name>
<dbReference type="InterPro" id="IPR002744">
    <property type="entry name" value="MIP18-like"/>
</dbReference>
<proteinExistence type="inferred from homology"/>
<evidence type="ECO:0000256" key="6">
    <source>
        <dbReference type="HAMAP-Rule" id="MF_02040"/>
    </source>
</evidence>
<evidence type="ECO:0000256" key="3">
    <source>
        <dbReference type="ARBA" id="ARBA00022840"/>
    </source>
</evidence>
<dbReference type="Pfam" id="PF10609">
    <property type="entry name" value="ParA"/>
    <property type="match status" value="1"/>
</dbReference>
<keyword evidence="2 6" id="KW-0547">Nucleotide-binding</keyword>
<feature type="binding site" evidence="6">
    <location>
        <begin position="111"/>
        <end position="118"/>
    </location>
    <ligand>
        <name>ATP</name>
        <dbReference type="ChEBI" id="CHEBI:30616"/>
    </ligand>
</feature>
<keyword evidence="5 6" id="KW-0411">Iron-sulfur</keyword>
<dbReference type="EMBL" id="SLWB01000005">
    <property type="protein sequence ID" value="TCN68854.1"/>
    <property type="molecule type" value="Genomic_DNA"/>
</dbReference>